<organism evidence="2 3">
    <name type="scientific">Rosa chinensis</name>
    <name type="common">China rose</name>
    <dbReference type="NCBI Taxonomy" id="74649"/>
    <lineage>
        <taxon>Eukaryota</taxon>
        <taxon>Viridiplantae</taxon>
        <taxon>Streptophyta</taxon>
        <taxon>Embryophyta</taxon>
        <taxon>Tracheophyta</taxon>
        <taxon>Spermatophyta</taxon>
        <taxon>Magnoliopsida</taxon>
        <taxon>eudicotyledons</taxon>
        <taxon>Gunneridae</taxon>
        <taxon>Pentapetalae</taxon>
        <taxon>rosids</taxon>
        <taxon>fabids</taxon>
        <taxon>Rosales</taxon>
        <taxon>Rosaceae</taxon>
        <taxon>Rosoideae</taxon>
        <taxon>Rosoideae incertae sedis</taxon>
        <taxon>Rosa</taxon>
    </lineage>
</organism>
<dbReference type="EMBL" id="PDCK01000043">
    <property type="protein sequence ID" value="PRQ32389.1"/>
    <property type="molecule type" value="Genomic_DNA"/>
</dbReference>
<accession>A0A2P6QE05</accession>
<feature type="compositionally biased region" description="Low complexity" evidence="1">
    <location>
        <begin position="90"/>
        <end position="105"/>
    </location>
</feature>
<evidence type="ECO:0000313" key="3">
    <source>
        <dbReference type="Proteomes" id="UP000238479"/>
    </source>
</evidence>
<dbReference type="Gramene" id="PRQ32389">
    <property type="protein sequence ID" value="PRQ32389"/>
    <property type="gene ID" value="RchiOBHm_Chr5g0045841"/>
</dbReference>
<sequence>MAPKNRAAVAKAIALRMKAVQMKRAKPKDIEPTTSPLKTFVSKKKSASPNKKDVSQKKRTLSPKNKAGSPKKRTVSPTKKAAFQKKNGASCSSARSVKDVSSSKSGNNFKSTKRAQRAAACNVEDINVTGGLRLLKRRMVTMSHITRRLIRGKRLTVEINDKGEPIGKAAKAMQSYIGVLARTKIPIIIGDWREVDPDEK</sequence>
<protein>
    <submittedName>
        <fullName evidence="2">Uncharacterized protein</fullName>
    </submittedName>
</protein>
<dbReference type="AlphaFoldDB" id="A0A2P6QE05"/>
<gene>
    <name evidence="2" type="ORF">RchiOBHm_Chr5g0045841</name>
</gene>
<proteinExistence type="predicted"/>
<dbReference type="Proteomes" id="UP000238479">
    <property type="component" value="Chromosome 5"/>
</dbReference>
<name>A0A2P6QE05_ROSCH</name>
<keyword evidence="3" id="KW-1185">Reference proteome</keyword>
<evidence type="ECO:0000313" key="2">
    <source>
        <dbReference type="EMBL" id="PRQ32389.1"/>
    </source>
</evidence>
<reference evidence="2 3" key="1">
    <citation type="journal article" date="2018" name="Nat. Genet.">
        <title>The Rosa genome provides new insights in the design of modern roses.</title>
        <authorList>
            <person name="Bendahmane M."/>
        </authorList>
    </citation>
    <scope>NUCLEOTIDE SEQUENCE [LARGE SCALE GENOMIC DNA]</scope>
    <source>
        <strain evidence="3">cv. Old Blush</strain>
    </source>
</reference>
<evidence type="ECO:0000256" key="1">
    <source>
        <dbReference type="SAM" id="MobiDB-lite"/>
    </source>
</evidence>
<comment type="caution">
    <text evidence="2">The sequence shown here is derived from an EMBL/GenBank/DDBJ whole genome shotgun (WGS) entry which is preliminary data.</text>
</comment>
<feature type="region of interest" description="Disordered" evidence="1">
    <location>
        <begin position="20"/>
        <end position="112"/>
    </location>
</feature>